<feature type="compositionally biased region" description="Basic and acidic residues" evidence="1">
    <location>
        <begin position="80"/>
        <end position="93"/>
    </location>
</feature>
<keyword evidence="4" id="KW-1185">Reference proteome</keyword>
<accession>A0A508SWY2</accession>
<gene>
    <name evidence="3" type="ORF">CI1B_11250</name>
</gene>
<organism evidence="3 4">
    <name type="scientific">Bradyrhizobium ivorense</name>
    <dbReference type="NCBI Taxonomy" id="2511166"/>
    <lineage>
        <taxon>Bacteria</taxon>
        <taxon>Pseudomonadati</taxon>
        <taxon>Pseudomonadota</taxon>
        <taxon>Alphaproteobacteria</taxon>
        <taxon>Hyphomicrobiales</taxon>
        <taxon>Nitrobacteraceae</taxon>
        <taxon>Bradyrhizobium</taxon>
    </lineage>
</organism>
<dbReference type="EMBL" id="CAADFC020000004">
    <property type="protein sequence ID" value="VIO66014.1"/>
    <property type="molecule type" value="Genomic_DNA"/>
</dbReference>
<feature type="chain" id="PRO_5021202209" description="Cysteine rich repeat-containing protein" evidence="2">
    <location>
        <begin position="23"/>
        <end position="114"/>
    </location>
</feature>
<feature type="region of interest" description="Disordered" evidence="1">
    <location>
        <begin position="78"/>
        <end position="114"/>
    </location>
</feature>
<sequence length="114" mass="12435">MGIAGSRTVSFALMSAFGLAVALVPSRGEAYTAEQQQACTPDAFRLCGPEIPDVDRVTVCMIRNKALLSPACKAFFRPGPEPREARERMERRPVAVKRKPAKSHRAKKPKPAAN</sequence>
<reference evidence="3" key="1">
    <citation type="submission" date="2019-02" db="EMBL/GenBank/DDBJ databases">
        <authorList>
            <person name="Pothier F.J."/>
        </authorList>
    </citation>
    <scope>NUCLEOTIDE SEQUENCE</scope>
    <source>
        <strain evidence="3">CI-1B</strain>
    </source>
</reference>
<keyword evidence="2" id="KW-0732">Signal</keyword>
<comment type="caution">
    <text evidence="3">The sequence shown here is derived from an EMBL/GenBank/DDBJ whole genome shotgun (WGS) entry which is preliminary data.</text>
</comment>
<evidence type="ECO:0008006" key="5">
    <source>
        <dbReference type="Google" id="ProtNLM"/>
    </source>
</evidence>
<name>A0A508SWY2_9BRAD</name>
<feature type="signal peptide" evidence="2">
    <location>
        <begin position="1"/>
        <end position="22"/>
    </location>
</feature>
<proteinExistence type="predicted"/>
<evidence type="ECO:0000313" key="4">
    <source>
        <dbReference type="Proteomes" id="UP000328092"/>
    </source>
</evidence>
<evidence type="ECO:0000313" key="3">
    <source>
        <dbReference type="EMBL" id="VIO66014.1"/>
    </source>
</evidence>
<evidence type="ECO:0000256" key="2">
    <source>
        <dbReference type="SAM" id="SignalP"/>
    </source>
</evidence>
<dbReference type="Proteomes" id="UP000328092">
    <property type="component" value="Unassembled WGS sequence"/>
</dbReference>
<feature type="compositionally biased region" description="Basic residues" evidence="1">
    <location>
        <begin position="94"/>
        <end position="114"/>
    </location>
</feature>
<dbReference type="RefSeq" id="WP_172627155.1">
    <property type="nucleotide sequence ID" value="NZ_JACMYM010000149.1"/>
</dbReference>
<dbReference type="AlphaFoldDB" id="A0A508SWY2"/>
<evidence type="ECO:0000256" key="1">
    <source>
        <dbReference type="SAM" id="MobiDB-lite"/>
    </source>
</evidence>
<protein>
    <recommendedName>
        <fullName evidence="5">Cysteine rich repeat-containing protein</fullName>
    </recommendedName>
</protein>